<feature type="region of interest" description="Disordered" evidence="2">
    <location>
        <begin position="1221"/>
        <end position="1245"/>
    </location>
</feature>
<dbReference type="EC" id="2.7.7.48" evidence="1"/>
<dbReference type="Pfam" id="PF05183">
    <property type="entry name" value="RdRP"/>
    <property type="match status" value="1"/>
</dbReference>
<feature type="region of interest" description="Disordered" evidence="2">
    <location>
        <begin position="1154"/>
        <end position="1173"/>
    </location>
</feature>
<dbReference type="InterPro" id="IPR007855">
    <property type="entry name" value="RDRP"/>
</dbReference>
<dbReference type="GO" id="GO:0003723">
    <property type="term" value="F:RNA binding"/>
    <property type="evidence" value="ECO:0007669"/>
    <property type="project" value="UniProtKB-KW"/>
</dbReference>
<dbReference type="GO" id="GO:0003968">
    <property type="term" value="F:RNA-directed RNA polymerase activity"/>
    <property type="evidence" value="ECO:0007669"/>
    <property type="project" value="UniProtKB-KW"/>
</dbReference>
<evidence type="ECO:0000259" key="3">
    <source>
        <dbReference type="Pfam" id="PF05183"/>
    </source>
</evidence>
<gene>
    <name evidence="4" type="ORF">DAEQUDRAFT_724204</name>
</gene>
<dbReference type="GO" id="GO:0030422">
    <property type="term" value="P:siRNA processing"/>
    <property type="evidence" value="ECO:0007669"/>
    <property type="project" value="TreeGrafter"/>
</dbReference>
<feature type="compositionally biased region" description="Acidic residues" evidence="2">
    <location>
        <begin position="1228"/>
        <end position="1239"/>
    </location>
</feature>
<feature type="domain" description="RDRP core" evidence="3">
    <location>
        <begin position="421"/>
        <end position="1026"/>
    </location>
</feature>
<dbReference type="AlphaFoldDB" id="A0A165RX56"/>
<evidence type="ECO:0000256" key="2">
    <source>
        <dbReference type="SAM" id="MobiDB-lite"/>
    </source>
</evidence>
<name>A0A165RX56_9APHY</name>
<proteinExistence type="inferred from homology"/>
<sequence length="1245" mass="142502">MEIELADISRDATVWDVKRKIGSILHGDYFYNPTDPKDRPANFEVTLDAGPNGIRHNGSGVLTLGSRKLGDKFFKWLHNPGSYEVDVKLYDRKIRFFKSKNRPKRNLTQILEKAPYLPPEIEEAREDKIRKLDTSLHVDKIQFGIFFRPADTTPTAGRDFSSEVEISHRERGAGILWFEYEHKLIRIQMGDPMTEEIANNVAITFANIRKMARGNDCGNPFVVFELLTPPMLEKQRFNRELTGDDWRDNRKFRQRLSSINDAHAVVAPYAYHMRVIMHEDQDTRTFANLCKVAGLQEPIYAKIDASKRGFFSPRRLYLVRDWVRTFDWPFAFQIEALLHNGLLHTDDLLVDLRKPIDDLYARGQVVAADFLRLFTEALRCRDMRESPVQCFKRMLPRRELMVKHKHEALDAGYFSCHHVTFTPTRMLLEGPYAIQSNRVIRKYHGYQDHFIRVDFRDEDRLQYRWAREVDGTSLLVNRVGGLLKNGFELAGRQFEFLAYSQSALREHAVWFVNPFRHPEHGYVNAQAIRDSLGDFSGVIMQPSKYAARIAQAFTATDPSVKVTRDQWELVDDMGEKPYEFTDGVGTISVELGDMIWDALCTERERTEGRKKKSVKPSAYQIRFLGFKGMVAIDERLEGIKMRLRHSMNKFKALDEEVGEIEIARAFDRPGTCYLNRPLVMLMEDRGVDKKAFLDLQERTKREIYTASDSMELFVRLLKAHKLGQSFGLDFIIQGLRMIGMGFKHEKHVAMLQDPFISRLIHIAKNHVLRDVKHGARIPIPDSYLLVGVADEGPAYEQDGVENVYTLKKGEIFACIQHPDDPEPTYIKGSVVISRSPVVHPGDVQRVYAVGKPPDDKVCFFRNTRNVVVLPSTGQRSLASCLGGGDLDGDLYSIIHFGPLLPTEHADPASYEGVPGHFLDRPSTVDDICDFVVEYLNSDVLGLLSDRHLIIADQSKHGTKDERCVELARLCSQAVDYPKNGKAVDIFDSPRWLIPYKPDWHQAEDPNPRHTDYYDSARALGEMFRNIALVDPSTASPTTHPTIGSGARPQPLSDPISRQLRPYIEAQLHHFNNDDGEVGEISSLFQMYVEELRFICMTHSLSEAPEMRLTEEEVGIGSIIAKCSQTRWRSDRTHRMRLHASILARDIRNNFFKMPETEHSDRREQPEGRVPTPGELRYGLGQAWRAWDFSVRNKTAFGANTFGLIALRVIFDTLERLGGLDMAQRSTDEETDETSSEGEEFANISI</sequence>
<dbReference type="STRING" id="1314783.A0A165RX56"/>
<organism evidence="4 5">
    <name type="scientific">Daedalea quercina L-15889</name>
    <dbReference type="NCBI Taxonomy" id="1314783"/>
    <lineage>
        <taxon>Eukaryota</taxon>
        <taxon>Fungi</taxon>
        <taxon>Dikarya</taxon>
        <taxon>Basidiomycota</taxon>
        <taxon>Agaricomycotina</taxon>
        <taxon>Agaricomycetes</taxon>
        <taxon>Polyporales</taxon>
        <taxon>Fomitopsis</taxon>
    </lineage>
</organism>
<keyword evidence="1" id="KW-0694">RNA-binding</keyword>
<dbReference type="PANTHER" id="PTHR23079:SF55">
    <property type="entry name" value="RNA-DIRECTED RNA POLYMERASE"/>
    <property type="match status" value="1"/>
</dbReference>
<keyword evidence="1" id="KW-0808">Transferase</keyword>
<keyword evidence="1" id="KW-0696">RNA-directed RNA polymerase</keyword>
<evidence type="ECO:0000313" key="4">
    <source>
        <dbReference type="EMBL" id="KZT71262.1"/>
    </source>
</evidence>
<evidence type="ECO:0000313" key="5">
    <source>
        <dbReference type="Proteomes" id="UP000076727"/>
    </source>
</evidence>
<evidence type="ECO:0000256" key="1">
    <source>
        <dbReference type="RuleBase" id="RU363098"/>
    </source>
</evidence>
<protein>
    <recommendedName>
        <fullName evidence="1">RNA-dependent RNA polymerase</fullName>
        <ecNumber evidence="1">2.7.7.48</ecNumber>
    </recommendedName>
</protein>
<comment type="similarity">
    <text evidence="1">Belongs to the RdRP family.</text>
</comment>
<dbReference type="InterPro" id="IPR057596">
    <property type="entry name" value="RDRP_core"/>
</dbReference>
<dbReference type="Proteomes" id="UP000076727">
    <property type="component" value="Unassembled WGS sequence"/>
</dbReference>
<feature type="compositionally biased region" description="Basic and acidic residues" evidence="2">
    <location>
        <begin position="1154"/>
        <end position="1166"/>
    </location>
</feature>
<comment type="catalytic activity">
    <reaction evidence="1">
        <text>RNA(n) + a ribonucleoside 5'-triphosphate = RNA(n+1) + diphosphate</text>
        <dbReference type="Rhea" id="RHEA:21248"/>
        <dbReference type="Rhea" id="RHEA-COMP:14527"/>
        <dbReference type="Rhea" id="RHEA-COMP:17342"/>
        <dbReference type="ChEBI" id="CHEBI:33019"/>
        <dbReference type="ChEBI" id="CHEBI:61557"/>
        <dbReference type="ChEBI" id="CHEBI:140395"/>
        <dbReference type="EC" id="2.7.7.48"/>
    </reaction>
</comment>
<dbReference type="PANTHER" id="PTHR23079">
    <property type="entry name" value="RNA-DEPENDENT RNA POLYMERASE"/>
    <property type="match status" value="1"/>
</dbReference>
<reference evidence="4 5" key="1">
    <citation type="journal article" date="2016" name="Mol. Biol. Evol.">
        <title>Comparative Genomics of Early-Diverging Mushroom-Forming Fungi Provides Insights into the Origins of Lignocellulose Decay Capabilities.</title>
        <authorList>
            <person name="Nagy L.G."/>
            <person name="Riley R."/>
            <person name="Tritt A."/>
            <person name="Adam C."/>
            <person name="Daum C."/>
            <person name="Floudas D."/>
            <person name="Sun H."/>
            <person name="Yadav J.S."/>
            <person name="Pangilinan J."/>
            <person name="Larsson K.H."/>
            <person name="Matsuura K."/>
            <person name="Barry K."/>
            <person name="Labutti K."/>
            <person name="Kuo R."/>
            <person name="Ohm R.A."/>
            <person name="Bhattacharya S.S."/>
            <person name="Shirouzu T."/>
            <person name="Yoshinaga Y."/>
            <person name="Martin F.M."/>
            <person name="Grigoriev I.V."/>
            <person name="Hibbett D.S."/>
        </authorList>
    </citation>
    <scope>NUCLEOTIDE SEQUENCE [LARGE SCALE GENOMIC DNA]</scope>
    <source>
        <strain evidence="4 5">L-15889</strain>
    </source>
</reference>
<keyword evidence="1" id="KW-0548">Nucleotidyltransferase</keyword>
<dbReference type="OrthoDB" id="6513042at2759"/>
<dbReference type="EMBL" id="KV429046">
    <property type="protein sequence ID" value="KZT71262.1"/>
    <property type="molecule type" value="Genomic_DNA"/>
</dbReference>
<keyword evidence="5" id="KW-1185">Reference proteome</keyword>
<accession>A0A165RX56</accession>
<dbReference type="GO" id="GO:0031380">
    <property type="term" value="C:nuclear RNA-directed RNA polymerase complex"/>
    <property type="evidence" value="ECO:0007669"/>
    <property type="project" value="TreeGrafter"/>
</dbReference>